<dbReference type="Pfam" id="PF07394">
    <property type="entry name" value="DUF1501"/>
    <property type="match status" value="1"/>
</dbReference>
<gene>
    <name evidence="1" type="ORF">EJN92_10125</name>
</gene>
<dbReference type="KEGG" id="upv:EJN92_10125"/>
<dbReference type="InterPro" id="IPR019546">
    <property type="entry name" value="TAT_signal_bac_arc"/>
</dbReference>
<reference evidence="1 2" key="1">
    <citation type="journal article" date="2011" name="Int. J. Syst. Evol. Microbiol.">
        <title>Description of Undibacterium oligocarboniphilum sp. nov., isolated from purified water, and Undibacterium pigrum strain CCUG 49012 as the type strain of Undibacterium parvum sp. nov., and emended descriptions of the genus Undibacterium and the species Undibacterium pigrum.</title>
        <authorList>
            <person name="Eder W."/>
            <person name="Wanner G."/>
            <person name="Ludwig W."/>
            <person name="Busse H.J."/>
            <person name="Ziemke-Kageler F."/>
            <person name="Lang E."/>
        </authorList>
    </citation>
    <scope>NUCLEOTIDE SEQUENCE [LARGE SCALE GENOMIC DNA]</scope>
    <source>
        <strain evidence="1 2">DSM 23061</strain>
    </source>
</reference>
<name>A0A3Q9BU59_9BURK</name>
<proteinExistence type="predicted"/>
<dbReference type="Proteomes" id="UP000275663">
    <property type="component" value="Chromosome"/>
</dbReference>
<sequence length="455" mass="48141">MDHHFTRREFLKRASILGAAGVAAPMALNLSILNEAVAATSPTDYKALVCLYMAGGNDCHNVLIPYDNANYAKYAAIRQALAIPQASLSATALGLVDAGGRQMALAPQWAGLKTLYDAGSLGVISNIGTLAVPTTKTQYKNNSVPLPPKLLSHNDQTNVWLSGAGEGAGKGWGGRIADLYMANNTSTALTCVLIGGSRVFLSGQQTAAFTQGTGTPLQLLGGASSRWGNTTLRADLIDLMSKGKDNELANAYRDISNRGISTSTTVANAYVGKADPVGFPANNNLSDQLKAVAKMIAARDTLGNKRQVFMVQIGGFDLHDDLMQKHPGLLTSINDAMLAFQNSMLALGLQNNVTTFTASEFGRTLSSNGDGSDHGWGSHHLVMGGAVKGGQIFGKKMVPEIDGDFDIGQGRLIPDFATDQLAWSLAKWFGAQDNDRSLIMPTMANFDVNALKIFG</sequence>
<keyword evidence="2" id="KW-1185">Reference proteome</keyword>
<dbReference type="EMBL" id="CP034464">
    <property type="protein sequence ID" value="AZP14511.1"/>
    <property type="molecule type" value="Genomic_DNA"/>
</dbReference>
<evidence type="ECO:0000313" key="2">
    <source>
        <dbReference type="Proteomes" id="UP000275663"/>
    </source>
</evidence>
<evidence type="ECO:0000313" key="1">
    <source>
        <dbReference type="EMBL" id="AZP14511.1"/>
    </source>
</evidence>
<dbReference type="NCBIfam" id="TIGR01409">
    <property type="entry name" value="TAT_signal_seq"/>
    <property type="match status" value="1"/>
</dbReference>
<dbReference type="InterPro" id="IPR006311">
    <property type="entry name" value="TAT_signal"/>
</dbReference>
<dbReference type="PROSITE" id="PS51318">
    <property type="entry name" value="TAT"/>
    <property type="match status" value="1"/>
</dbReference>
<dbReference type="InterPro" id="IPR010869">
    <property type="entry name" value="DUF1501"/>
</dbReference>
<dbReference type="AlphaFoldDB" id="A0A3Q9BU59"/>
<dbReference type="PANTHER" id="PTHR43737">
    <property type="entry name" value="BLL7424 PROTEIN"/>
    <property type="match status" value="1"/>
</dbReference>
<protein>
    <submittedName>
        <fullName evidence="1">DUF1501 domain-containing protein</fullName>
    </submittedName>
</protein>
<organism evidence="1 2">
    <name type="scientific">Undibacterium parvum</name>
    <dbReference type="NCBI Taxonomy" id="401471"/>
    <lineage>
        <taxon>Bacteria</taxon>
        <taxon>Pseudomonadati</taxon>
        <taxon>Pseudomonadota</taxon>
        <taxon>Betaproteobacteria</taxon>
        <taxon>Burkholderiales</taxon>
        <taxon>Oxalobacteraceae</taxon>
        <taxon>Undibacterium</taxon>
    </lineage>
</organism>
<dbReference type="PANTHER" id="PTHR43737:SF1">
    <property type="entry name" value="DUF1501 DOMAIN-CONTAINING PROTEIN"/>
    <property type="match status" value="1"/>
</dbReference>
<dbReference type="RefSeq" id="WP_126129868.1">
    <property type="nucleotide sequence ID" value="NZ_CP034464.1"/>
</dbReference>
<dbReference type="OrthoDB" id="9779968at2"/>
<accession>A0A3Q9BU59</accession>